<evidence type="ECO:0000313" key="2">
    <source>
        <dbReference type="Proteomes" id="UP000562984"/>
    </source>
</evidence>
<dbReference type="InterPro" id="IPR019587">
    <property type="entry name" value="Polyketide_cyclase/dehydratase"/>
</dbReference>
<name>A0A849AB37_9ACTN</name>
<dbReference type="InterPro" id="IPR023393">
    <property type="entry name" value="START-like_dom_sf"/>
</dbReference>
<protein>
    <recommendedName>
        <fullName evidence="3">Polyketide cyclase</fullName>
    </recommendedName>
</protein>
<keyword evidence="2" id="KW-1185">Reference proteome</keyword>
<accession>A0A849AB37</accession>
<dbReference type="Pfam" id="PF10604">
    <property type="entry name" value="Polyketide_cyc2"/>
    <property type="match status" value="1"/>
</dbReference>
<dbReference type="RefSeq" id="WP_171200052.1">
    <property type="nucleotide sequence ID" value="NZ_JABEND010000006.1"/>
</dbReference>
<gene>
    <name evidence="1" type="ORF">HKD39_11635</name>
</gene>
<dbReference type="EMBL" id="JABEND010000006">
    <property type="protein sequence ID" value="NNG36351.1"/>
    <property type="molecule type" value="Genomic_DNA"/>
</dbReference>
<dbReference type="SUPFAM" id="SSF55961">
    <property type="entry name" value="Bet v1-like"/>
    <property type="match status" value="1"/>
</dbReference>
<proteinExistence type="predicted"/>
<comment type="caution">
    <text evidence="1">The sequence shown here is derived from an EMBL/GenBank/DDBJ whole genome shotgun (WGS) entry which is preliminary data.</text>
</comment>
<evidence type="ECO:0000313" key="1">
    <source>
        <dbReference type="EMBL" id="NNG36351.1"/>
    </source>
</evidence>
<evidence type="ECO:0008006" key="3">
    <source>
        <dbReference type="Google" id="ProtNLM"/>
    </source>
</evidence>
<reference evidence="1 2" key="1">
    <citation type="submission" date="2020-05" db="EMBL/GenBank/DDBJ databases">
        <title>Nakamurella sp. DB0629 isolated from air conditioner.</title>
        <authorList>
            <person name="Kim D.H."/>
            <person name="Kim D.-U."/>
        </authorList>
    </citation>
    <scope>NUCLEOTIDE SEQUENCE [LARGE SCALE GENOMIC DNA]</scope>
    <source>
        <strain evidence="1 2">DB0629</strain>
    </source>
</reference>
<sequence length="165" mass="18564">MGRAARAERIVIVTRTIDASPATLFNLLADPHQHQRWDGSGMVDGNARGPDRLHLGDTFTMQMHQSRVRYRSVNEVIELDPDKSIAWRTLGRWRGRRVIGGQVWRYQLVPTEDPDGRRATLVIHSYDWGAAMAAPVLALLGYPRRMGRSMAVSLQRLAEAASSFT</sequence>
<organism evidence="1 2">
    <name type="scientific">Nakamurella aerolata</name>
    <dbReference type="NCBI Taxonomy" id="1656892"/>
    <lineage>
        <taxon>Bacteria</taxon>
        <taxon>Bacillati</taxon>
        <taxon>Actinomycetota</taxon>
        <taxon>Actinomycetes</taxon>
        <taxon>Nakamurellales</taxon>
        <taxon>Nakamurellaceae</taxon>
        <taxon>Nakamurella</taxon>
    </lineage>
</organism>
<dbReference type="Proteomes" id="UP000562984">
    <property type="component" value="Unassembled WGS sequence"/>
</dbReference>
<dbReference type="AlphaFoldDB" id="A0A849AB37"/>
<dbReference type="Gene3D" id="3.30.530.20">
    <property type="match status" value="1"/>
</dbReference>